<accession>B1XZI3</accession>
<dbReference type="STRING" id="395495.Lcho_4295"/>
<evidence type="ECO:0000313" key="1">
    <source>
        <dbReference type="EMBL" id="ACB36546.1"/>
    </source>
</evidence>
<dbReference type="Proteomes" id="UP000001693">
    <property type="component" value="Chromosome"/>
</dbReference>
<reference evidence="1 2" key="1">
    <citation type="submission" date="2008-03" db="EMBL/GenBank/DDBJ databases">
        <title>Complete sequence of Leptothrix cholodnii SP-6.</title>
        <authorList>
            <consortium name="US DOE Joint Genome Institute"/>
            <person name="Copeland A."/>
            <person name="Lucas S."/>
            <person name="Lapidus A."/>
            <person name="Glavina del Rio T."/>
            <person name="Dalin E."/>
            <person name="Tice H."/>
            <person name="Bruce D."/>
            <person name="Goodwin L."/>
            <person name="Pitluck S."/>
            <person name="Chertkov O."/>
            <person name="Brettin T."/>
            <person name="Detter J.C."/>
            <person name="Han C."/>
            <person name="Kuske C.R."/>
            <person name="Schmutz J."/>
            <person name="Larimer F."/>
            <person name="Land M."/>
            <person name="Hauser L."/>
            <person name="Kyrpides N."/>
            <person name="Lykidis A."/>
            <person name="Emerson D."/>
            <person name="Richardson P."/>
        </authorList>
    </citation>
    <scope>NUCLEOTIDE SEQUENCE [LARGE SCALE GENOMIC DNA]</scope>
    <source>
        <strain evidence="2">ATCC 51168 / LMG 8142 / SP-6</strain>
    </source>
</reference>
<protein>
    <submittedName>
        <fullName evidence="1">Uncharacterized protein</fullName>
    </submittedName>
</protein>
<keyword evidence="2" id="KW-1185">Reference proteome</keyword>
<dbReference type="HOGENOM" id="CLU_176301_0_0_4"/>
<gene>
    <name evidence="1" type="ordered locus">Lcho_4295</name>
</gene>
<sequence>MAIDIDKLTEHELVDLNNRIVARLKFLQQMRAHAAMLEFSLGERVSFQPDGHPVLFGVITKYNRKSVTVITETMQHWTVAPTFLRKLKPVREADAGGGSMVSS</sequence>
<dbReference type="eggNOG" id="ENOG5033540">
    <property type="taxonomic scope" value="Bacteria"/>
</dbReference>
<proteinExistence type="predicted"/>
<dbReference type="KEGG" id="lch:Lcho_4295"/>
<dbReference type="EMBL" id="CP001013">
    <property type="protein sequence ID" value="ACB36546.1"/>
    <property type="molecule type" value="Genomic_DNA"/>
</dbReference>
<organism evidence="1 2">
    <name type="scientific">Leptothrix cholodnii (strain ATCC 51168 / LMG 8142 / SP-6)</name>
    <name type="common">Leptothrix discophora (strain SP-6)</name>
    <dbReference type="NCBI Taxonomy" id="395495"/>
    <lineage>
        <taxon>Bacteria</taxon>
        <taxon>Pseudomonadati</taxon>
        <taxon>Pseudomonadota</taxon>
        <taxon>Betaproteobacteria</taxon>
        <taxon>Burkholderiales</taxon>
        <taxon>Sphaerotilaceae</taxon>
        <taxon>Leptothrix</taxon>
    </lineage>
</organism>
<dbReference type="RefSeq" id="WP_012349287.1">
    <property type="nucleotide sequence ID" value="NC_010524.1"/>
</dbReference>
<evidence type="ECO:0000313" key="2">
    <source>
        <dbReference type="Proteomes" id="UP000001693"/>
    </source>
</evidence>
<dbReference type="AlphaFoldDB" id="B1XZI3"/>
<name>B1XZI3_LEPCP</name>